<gene>
    <name evidence="1" type="ORF">H5410_055814</name>
</gene>
<organism evidence="1 2">
    <name type="scientific">Solanum commersonii</name>
    <name type="common">Commerson's wild potato</name>
    <name type="synonym">Commerson's nightshade</name>
    <dbReference type="NCBI Taxonomy" id="4109"/>
    <lineage>
        <taxon>Eukaryota</taxon>
        <taxon>Viridiplantae</taxon>
        <taxon>Streptophyta</taxon>
        <taxon>Embryophyta</taxon>
        <taxon>Tracheophyta</taxon>
        <taxon>Spermatophyta</taxon>
        <taxon>Magnoliopsida</taxon>
        <taxon>eudicotyledons</taxon>
        <taxon>Gunneridae</taxon>
        <taxon>Pentapetalae</taxon>
        <taxon>asterids</taxon>
        <taxon>lamiids</taxon>
        <taxon>Solanales</taxon>
        <taxon>Solanaceae</taxon>
        <taxon>Solanoideae</taxon>
        <taxon>Solaneae</taxon>
        <taxon>Solanum</taxon>
    </lineage>
</organism>
<reference evidence="1 2" key="1">
    <citation type="submission" date="2020-09" db="EMBL/GenBank/DDBJ databases">
        <title>De no assembly of potato wild relative species, Solanum commersonii.</title>
        <authorList>
            <person name="Cho K."/>
        </authorList>
    </citation>
    <scope>NUCLEOTIDE SEQUENCE [LARGE SCALE GENOMIC DNA]</scope>
    <source>
        <strain evidence="1">LZ3.2</strain>
        <tissue evidence="1">Leaf</tissue>
    </source>
</reference>
<evidence type="ECO:0000313" key="2">
    <source>
        <dbReference type="Proteomes" id="UP000824120"/>
    </source>
</evidence>
<dbReference type="Proteomes" id="UP000824120">
    <property type="component" value="Chromosome 11"/>
</dbReference>
<dbReference type="AlphaFoldDB" id="A0A9J5WKX1"/>
<name>A0A9J5WKX1_SOLCO</name>
<dbReference type="EMBL" id="JACXVP010000011">
    <property type="protein sequence ID" value="KAG5575680.1"/>
    <property type="molecule type" value="Genomic_DNA"/>
</dbReference>
<sequence>MKGDIPLPFSKEGYKSPDPVEHNIVHVFGTNNSAQTQEENHRVFEDKLVLPMNPVDVSHEPNNSTTESEDIVRAVKKIKKVVDRKKIKTPDSKSRGVTKRKKKDKNKFMEDVVELVEEVVEPRSKYVKGPNFHTKKRKGDKPCMRSLVDYVSLQDWEHLFKWIVSFLHEPEVCESYYKMLLNDDGSIDTQIHEVDIHLYHESIILEVPCKRVGSVEGCVPSDSYVKSVVKKSNLPIILSSILQTLPEMPSLSTPVCGVSKTGESTTPTIEVLLHQNVDPTIQPLSQMKTSIVLPL</sequence>
<protein>
    <submittedName>
        <fullName evidence="1">Uncharacterized protein</fullName>
    </submittedName>
</protein>
<comment type="caution">
    <text evidence="1">The sequence shown here is derived from an EMBL/GenBank/DDBJ whole genome shotgun (WGS) entry which is preliminary data.</text>
</comment>
<keyword evidence="2" id="KW-1185">Reference proteome</keyword>
<evidence type="ECO:0000313" key="1">
    <source>
        <dbReference type="EMBL" id="KAG5575680.1"/>
    </source>
</evidence>
<accession>A0A9J5WKX1</accession>
<proteinExistence type="predicted"/>